<dbReference type="InterPro" id="IPR052346">
    <property type="entry name" value="O-mannosyl-transferase_TMTC"/>
</dbReference>
<sequence>MQNILRSTQNDAPPSFFIALLILGVTTFFIYQIGLPGGFILDDNANIQKNSALLLAKPSDLNSVLYAIYSFQPGGGTRSLAMLTFMLDIWRGGLEPEVFKTTNIALHAVCAVILAVVLRQILTLVWHREEATGWIAVGLAALWALHPLHVSTVLYAVQRMQILSTLFTLLAISTYLSARIAQASAHSGRRSLLLTILWAGLAFLSKEDAILLPVYTAIIELTLLKFKATSAQITKIWRNTYLLLGIASIFLFFSVALPHFGTTTPYPGRDFNTIERLLTQTRVLWLYLSQIIFPHPNHLTFYYDHYPISRSLIDPITTLPALLGILWLLYYAWQVRHEHPLRALGLLWFFAGHALTSNIIPLELVFEHRNHLPLAGLCLVGADILRAIFQPSQRSSRSSVVALGGTLSVITLTAATATVYRAHQWGDGMRLAQYHVNIAPGSARAWIDLCNRYYELSMGQPDHPMLQKAIDTCTTGHALGYDAISQTNVVIYKAVQGTLSPADWESLLERLKTVTITPGTKQVIWSLVSNSTGQTQIRLDPDRVAEAITVMTSRTTFSARDYLNIAYFIHNYTTHPEQAIEYMRDVIRAGKINDPAILQMFRDLKENSYDDWLQELEAFARAQGKLTSAVP</sequence>
<feature type="transmembrane region" description="Helical" evidence="3">
    <location>
        <begin position="312"/>
        <end position="333"/>
    </location>
</feature>
<feature type="transmembrane region" description="Helical" evidence="3">
    <location>
        <begin position="12"/>
        <end position="33"/>
    </location>
</feature>
<evidence type="ECO:0000313" key="4">
    <source>
        <dbReference type="EMBL" id="TSE28689.1"/>
    </source>
</evidence>
<dbReference type="AlphaFoldDB" id="A0A554WYP0"/>
<feature type="transmembrane region" description="Helical" evidence="3">
    <location>
        <begin position="162"/>
        <end position="181"/>
    </location>
</feature>
<comment type="caution">
    <text evidence="4">The sequence shown here is derived from an EMBL/GenBank/DDBJ whole genome shotgun (WGS) entry which is preliminary data.</text>
</comment>
<dbReference type="RefSeq" id="WP_143898532.1">
    <property type="nucleotide sequence ID" value="NZ_CP083911.1"/>
</dbReference>
<dbReference type="PANTHER" id="PTHR44227:SF3">
    <property type="entry name" value="PROTEIN O-MANNOSYL-TRANSFERASE TMTC4"/>
    <property type="match status" value="1"/>
</dbReference>
<protein>
    <recommendedName>
        <fullName evidence="6">Glycosyltransferase RgtA/B/C/D-like domain-containing protein</fullName>
    </recommendedName>
</protein>
<evidence type="ECO:0000313" key="5">
    <source>
        <dbReference type="Proteomes" id="UP000317763"/>
    </source>
</evidence>
<dbReference type="OrthoDB" id="8566379at2"/>
<name>A0A554WYP0_9BURK</name>
<gene>
    <name evidence="4" type="ORF">Ttaiw_02535</name>
</gene>
<dbReference type="PANTHER" id="PTHR44227">
    <property type="match status" value="1"/>
</dbReference>
<dbReference type="Proteomes" id="UP000317763">
    <property type="component" value="Unassembled WGS sequence"/>
</dbReference>
<organism evidence="4 5">
    <name type="scientific">Tepidimonas taiwanensis</name>
    <dbReference type="NCBI Taxonomy" id="307486"/>
    <lineage>
        <taxon>Bacteria</taxon>
        <taxon>Pseudomonadati</taxon>
        <taxon>Pseudomonadota</taxon>
        <taxon>Betaproteobacteria</taxon>
        <taxon>Burkholderiales</taxon>
        <taxon>Tepidimonas</taxon>
    </lineage>
</organism>
<accession>A0A554WYP0</accession>
<evidence type="ECO:0008006" key="6">
    <source>
        <dbReference type="Google" id="ProtNLM"/>
    </source>
</evidence>
<dbReference type="STRING" id="307486.GCA_000807215_02538"/>
<evidence type="ECO:0000256" key="2">
    <source>
        <dbReference type="ARBA" id="ARBA00022803"/>
    </source>
</evidence>
<keyword evidence="3" id="KW-1133">Transmembrane helix</keyword>
<feature type="transmembrane region" description="Helical" evidence="3">
    <location>
        <begin position="240"/>
        <end position="260"/>
    </location>
</feature>
<keyword evidence="2" id="KW-0802">TPR repeat</keyword>
<keyword evidence="3" id="KW-0812">Transmembrane</keyword>
<keyword evidence="1" id="KW-0677">Repeat</keyword>
<evidence type="ECO:0000256" key="3">
    <source>
        <dbReference type="SAM" id="Phobius"/>
    </source>
</evidence>
<feature type="transmembrane region" description="Helical" evidence="3">
    <location>
        <begin position="372"/>
        <end position="389"/>
    </location>
</feature>
<reference evidence="4 5" key="1">
    <citation type="submission" date="2019-07" db="EMBL/GenBank/DDBJ databases">
        <title>Tepidimonas taiwanensis I1-1 draft genome.</title>
        <authorList>
            <person name="Da Costa M.S."/>
            <person name="Froufe H.J.C."/>
            <person name="Egas C."/>
            <person name="Albuquerque L."/>
        </authorList>
    </citation>
    <scope>NUCLEOTIDE SEQUENCE [LARGE SCALE GENOMIC DNA]</scope>
    <source>
        <strain evidence="4 5">I1-1</strain>
    </source>
</reference>
<feature type="transmembrane region" description="Helical" evidence="3">
    <location>
        <begin position="134"/>
        <end position="156"/>
    </location>
</feature>
<keyword evidence="3" id="KW-0472">Membrane</keyword>
<evidence type="ECO:0000256" key="1">
    <source>
        <dbReference type="ARBA" id="ARBA00022737"/>
    </source>
</evidence>
<feature type="transmembrane region" description="Helical" evidence="3">
    <location>
        <begin position="401"/>
        <end position="420"/>
    </location>
</feature>
<feature type="transmembrane region" description="Helical" evidence="3">
    <location>
        <begin position="104"/>
        <end position="122"/>
    </location>
</feature>
<keyword evidence="5" id="KW-1185">Reference proteome</keyword>
<feature type="transmembrane region" description="Helical" evidence="3">
    <location>
        <begin position="345"/>
        <end position="366"/>
    </location>
</feature>
<proteinExistence type="predicted"/>
<dbReference type="EMBL" id="VJOM01000049">
    <property type="protein sequence ID" value="TSE28689.1"/>
    <property type="molecule type" value="Genomic_DNA"/>
</dbReference>